<comment type="caution">
    <text evidence="2">The sequence shown here is derived from an EMBL/GenBank/DDBJ whole genome shotgun (WGS) entry which is preliminary data.</text>
</comment>
<gene>
    <name evidence="2" type="ORF">SDC9_78143</name>
</gene>
<sequence>MQKIYKHHLFGEILIKKRAGSSRIRVAINPRKGISVTIPLLTSYSAAVSFIDEIEEKIVKVMAKQNEKMSKKMVEITPDTVIKTVCREISFKPSDRAEIKIALYNNAAIIEYPINADLSELEPFLKEAVIKILRHEAKEFLPKRLKELADKHGFTYNRLALKNNSSNWGSCSGKNNINLNIHLMRTSAEICDFVILHELAHLRHRNHGDEFHRLLNSLCGGRERELSAKLRKYSTFF</sequence>
<evidence type="ECO:0000259" key="1">
    <source>
        <dbReference type="Pfam" id="PF01863"/>
    </source>
</evidence>
<dbReference type="PANTHER" id="PTHR30399">
    <property type="entry name" value="UNCHARACTERIZED PROTEIN YGJP"/>
    <property type="match status" value="1"/>
</dbReference>
<dbReference type="Pfam" id="PF01863">
    <property type="entry name" value="YgjP-like"/>
    <property type="match status" value="1"/>
</dbReference>
<evidence type="ECO:0000313" key="2">
    <source>
        <dbReference type="EMBL" id="MPM31587.1"/>
    </source>
</evidence>
<accession>A0A644YTE4</accession>
<organism evidence="2">
    <name type="scientific">bioreactor metagenome</name>
    <dbReference type="NCBI Taxonomy" id="1076179"/>
    <lineage>
        <taxon>unclassified sequences</taxon>
        <taxon>metagenomes</taxon>
        <taxon>ecological metagenomes</taxon>
    </lineage>
</organism>
<reference evidence="2" key="1">
    <citation type="submission" date="2019-08" db="EMBL/GenBank/DDBJ databases">
        <authorList>
            <person name="Kucharzyk K."/>
            <person name="Murdoch R.W."/>
            <person name="Higgins S."/>
            <person name="Loffler F."/>
        </authorList>
    </citation>
    <scope>NUCLEOTIDE SEQUENCE</scope>
</reference>
<dbReference type="InterPro" id="IPR053136">
    <property type="entry name" value="UTP_pyrophosphatase-like"/>
</dbReference>
<dbReference type="CDD" id="cd07344">
    <property type="entry name" value="M48_yhfN_like"/>
    <property type="match status" value="1"/>
</dbReference>
<feature type="domain" description="YgjP-like metallopeptidase" evidence="1">
    <location>
        <begin position="23"/>
        <end position="231"/>
    </location>
</feature>
<dbReference type="EMBL" id="VSSQ01006116">
    <property type="protein sequence ID" value="MPM31587.1"/>
    <property type="molecule type" value="Genomic_DNA"/>
</dbReference>
<proteinExistence type="predicted"/>
<dbReference type="InterPro" id="IPR002725">
    <property type="entry name" value="YgjP-like_metallopeptidase"/>
</dbReference>
<name>A0A644YTE4_9ZZZZ</name>
<protein>
    <recommendedName>
        <fullName evidence="1">YgjP-like metallopeptidase domain-containing protein</fullName>
    </recommendedName>
</protein>
<dbReference type="AlphaFoldDB" id="A0A644YTE4"/>
<dbReference type="PANTHER" id="PTHR30399:SF1">
    <property type="entry name" value="UTP PYROPHOSPHATASE"/>
    <property type="match status" value="1"/>
</dbReference>
<dbReference type="Gene3D" id="3.30.2010.10">
    <property type="entry name" value="Metalloproteases ('zincins'), catalytic domain"/>
    <property type="match status" value="1"/>
</dbReference>